<feature type="region of interest" description="Disordered" evidence="1">
    <location>
        <begin position="16"/>
        <end position="69"/>
    </location>
</feature>
<evidence type="ECO:0000313" key="3">
    <source>
        <dbReference type="Proteomes" id="UP000053647"/>
    </source>
</evidence>
<organism evidence="2 3">
    <name type="scientific">Paxillus involutus ATCC 200175</name>
    <dbReference type="NCBI Taxonomy" id="664439"/>
    <lineage>
        <taxon>Eukaryota</taxon>
        <taxon>Fungi</taxon>
        <taxon>Dikarya</taxon>
        <taxon>Basidiomycota</taxon>
        <taxon>Agaricomycotina</taxon>
        <taxon>Agaricomycetes</taxon>
        <taxon>Agaricomycetidae</taxon>
        <taxon>Boletales</taxon>
        <taxon>Paxilineae</taxon>
        <taxon>Paxillaceae</taxon>
        <taxon>Paxillus</taxon>
    </lineage>
</organism>
<dbReference type="OrthoDB" id="3199698at2759"/>
<dbReference type="InterPro" id="IPR041078">
    <property type="entry name" value="Plavaka"/>
</dbReference>
<protein>
    <submittedName>
        <fullName evidence="2">Uncharacterized protein</fullName>
    </submittedName>
</protein>
<accession>A0A0C9TR27</accession>
<reference evidence="2 3" key="1">
    <citation type="submission" date="2014-06" db="EMBL/GenBank/DDBJ databases">
        <authorList>
            <consortium name="DOE Joint Genome Institute"/>
            <person name="Kuo A."/>
            <person name="Kohler A."/>
            <person name="Nagy L.G."/>
            <person name="Floudas D."/>
            <person name="Copeland A."/>
            <person name="Barry K.W."/>
            <person name="Cichocki N."/>
            <person name="Veneault-Fourrey C."/>
            <person name="LaButti K."/>
            <person name="Lindquist E.A."/>
            <person name="Lipzen A."/>
            <person name="Lundell T."/>
            <person name="Morin E."/>
            <person name="Murat C."/>
            <person name="Sun H."/>
            <person name="Tunlid A."/>
            <person name="Henrissat B."/>
            <person name="Grigoriev I.V."/>
            <person name="Hibbett D.S."/>
            <person name="Martin F."/>
            <person name="Nordberg H.P."/>
            <person name="Cantor M.N."/>
            <person name="Hua S.X."/>
        </authorList>
    </citation>
    <scope>NUCLEOTIDE SEQUENCE [LARGE SCALE GENOMIC DNA]</scope>
    <source>
        <strain evidence="2 3">ATCC 200175</strain>
    </source>
</reference>
<name>A0A0C9TR27_PAXIN</name>
<proteinExistence type="predicted"/>
<gene>
    <name evidence="2" type="ORF">PAXINDRAFT_16762</name>
</gene>
<keyword evidence="3" id="KW-1185">Reference proteome</keyword>
<dbReference type="HOGENOM" id="CLU_647413_0_0_1"/>
<dbReference type="Pfam" id="PF18759">
    <property type="entry name" value="Plavaka"/>
    <property type="match status" value="1"/>
</dbReference>
<sequence length="424" mass="47612">MLAGRTKHMCTVHYDLYIAPPPQPPNQQHTPDGLEMDSDPDRLDKGAAGGDAGDVYQPNEDGDPNAPTVDEDLALLMDVDSQFYGPGGKLYQNYHSKLTVYSNTVTNHHLQTIDNTTLGDIKWESFSVQYTGTIPKVNPPPWMQENFEVWFRNPHHVVHHIIGNPSFANEFDLHPFREYSAEGDIRQFRYFMSGDWAWEQADILAEDQDTLGSMFVPIVLGNDKTTVSVGTGNNEFYPLYLSIGNVHNNVCRAHHDALVLIGFLAISKTTKEHASNTAFQRFCRQLFHSSLAMILNPLKPNIVKFGNGYHHHVVYDLGPYIADYEEQALLTCIVCSWCPRCLSTRANLDADARTRCWEFTEVLFKESTLAILLEEYGIVGDLVPFTNDFSALTSINSFPPISSTNSSRGVLRIISLIGWKHTSG</sequence>
<reference evidence="3" key="2">
    <citation type="submission" date="2015-01" db="EMBL/GenBank/DDBJ databases">
        <title>Evolutionary Origins and Diversification of the Mycorrhizal Mutualists.</title>
        <authorList>
            <consortium name="DOE Joint Genome Institute"/>
            <consortium name="Mycorrhizal Genomics Consortium"/>
            <person name="Kohler A."/>
            <person name="Kuo A."/>
            <person name="Nagy L.G."/>
            <person name="Floudas D."/>
            <person name="Copeland A."/>
            <person name="Barry K.W."/>
            <person name="Cichocki N."/>
            <person name="Veneault-Fourrey C."/>
            <person name="LaButti K."/>
            <person name="Lindquist E.A."/>
            <person name="Lipzen A."/>
            <person name="Lundell T."/>
            <person name="Morin E."/>
            <person name="Murat C."/>
            <person name="Riley R."/>
            <person name="Ohm R."/>
            <person name="Sun H."/>
            <person name="Tunlid A."/>
            <person name="Henrissat B."/>
            <person name="Grigoriev I.V."/>
            <person name="Hibbett D.S."/>
            <person name="Martin F."/>
        </authorList>
    </citation>
    <scope>NUCLEOTIDE SEQUENCE [LARGE SCALE GENOMIC DNA]</scope>
    <source>
        <strain evidence="3">ATCC 200175</strain>
    </source>
</reference>
<evidence type="ECO:0000313" key="2">
    <source>
        <dbReference type="EMBL" id="KIJ10192.1"/>
    </source>
</evidence>
<dbReference type="Proteomes" id="UP000053647">
    <property type="component" value="Unassembled WGS sequence"/>
</dbReference>
<dbReference type="AlphaFoldDB" id="A0A0C9TR27"/>
<evidence type="ECO:0000256" key="1">
    <source>
        <dbReference type="SAM" id="MobiDB-lite"/>
    </source>
</evidence>
<dbReference type="EMBL" id="KN819413">
    <property type="protein sequence ID" value="KIJ10192.1"/>
    <property type="molecule type" value="Genomic_DNA"/>
</dbReference>